<dbReference type="InterPro" id="IPR010753">
    <property type="entry name" value="DUF1330"/>
</dbReference>
<sequence>MSGYMIYHYNILDKDLINELGPQSLPILEKFGGELVVGSSVTRLEGSPYTHMVVYKFGSKEQAKAFYESEESKELSRFRRKVTEGFVVFAPGYSSV</sequence>
<proteinExistence type="predicted"/>
<evidence type="ECO:0000313" key="2">
    <source>
        <dbReference type="EMBL" id="MEX6501290.1"/>
    </source>
</evidence>
<dbReference type="EMBL" id="JBFTEG010000002">
    <property type="protein sequence ID" value="MEX6501290.1"/>
    <property type="molecule type" value="Genomic_DNA"/>
</dbReference>
<gene>
    <name evidence="2" type="ORF">AB5S05_04385</name>
</gene>
<evidence type="ECO:0000259" key="1">
    <source>
        <dbReference type="Pfam" id="PF07045"/>
    </source>
</evidence>
<feature type="domain" description="DUF1330" evidence="1">
    <location>
        <begin position="2"/>
        <end position="92"/>
    </location>
</feature>
<dbReference type="Pfam" id="PF07045">
    <property type="entry name" value="DUF1330"/>
    <property type="match status" value="1"/>
</dbReference>
<dbReference type="SUPFAM" id="SSF54909">
    <property type="entry name" value="Dimeric alpha+beta barrel"/>
    <property type="match status" value="1"/>
</dbReference>
<evidence type="ECO:0000313" key="3">
    <source>
        <dbReference type="Proteomes" id="UP001560296"/>
    </source>
</evidence>
<organism evidence="2 3">
    <name type="scientific">Pseudomonas zhanjiangensis</name>
    <dbReference type="NCBI Taxonomy" id="3239015"/>
    <lineage>
        <taxon>Bacteria</taxon>
        <taxon>Pseudomonadati</taxon>
        <taxon>Pseudomonadota</taxon>
        <taxon>Gammaproteobacteria</taxon>
        <taxon>Pseudomonadales</taxon>
        <taxon>Pseudomonadaceae</taxon>
        <taxon>Pseudomonas</taxon>
    </lineage>
</organism>
<comment type="caution">
    <text evidence="2">The sequence shown here is derived from an EMBL/GenBank/DDBJ whole genome shotgun (WGS) entry which is preliminary data.</text>
</comment>
<protein>
    <submittedName>
        <fullName evidence="2">DUF1330 domain-containing protein</fullName>
    </submittedName>
</protein>
<dbReference type="InterPro" id="IPR011008">
    <property type="entry name" value="Dimeric_a/b-barrel"/>
</dbReference>
<name>A0ABV3YRS1_9PSED</name>
<accession>A0ABV3YRS1</accession>
<dbReference type="Proteomes" id="UP001560296">
    <property type="component" value="Unassembled WGS sequence"/>
</dbReference>
<reference evidence="2 3" key="1">
    <citation type="submission" date="2024-07" db="EMBL/GenBank/DDBJ databases">
        <authorList>
            <person name="Li M."/>
        </authorList>
    </citation>
    <scope>NUCLEOTIDE SEQUENCE [LARGE SCALE GENOMIC DNA]</scope>
    <source>
        <strain evidence="2 3">25A3E</strain>
    </source>
</reference>
<dbReference type="RefSeq" id="WP_369286243.1">
    <property type="nucleotide sequence ID" value="NZ_JBFTEG010000002.1"/>
</dbReference>
<dbReference type="Gene3D" id="3.30.70.100">
    <property type="match status" value="1"/>
</dbReference>
<keyword evidence="3" id="KW-1185">Reference proteome</keyword>